<dbReference type="EMBL" id="SNYO01000001">
    <property type="protein sequence ID" value="TDQ65167.1"/>
    <property type="molecule type" value="Genomic_DNA"/>
</dbReference>
<sequence length="77" mass="8597">MLGEAIRAGRVILDDDAVIRNYRVVAQEFDCTVCLLALHGAVEIGSAGMDQSWVIEEQETLEDRYTGYDDEPDYGND</sequence>
<accession>A0A4R6VRG6</accession>
<protein>
    <submittedName>
        <fullName evidence="1">Uncharacterized protein</fullName>
    </submittedName>
</protein>
<name>A0A4R6VRG6_9PSEU</name>
<dbReference type="Proteomes" id="UP000295705">
    <property type="component" value="Unassembled WGS sequence"/>
</dbReference>
<reference evidence="1 2" key="1">
    <citation type="submission" date="2019-03" db="EMBL/GenBank/DDBJ databases">
        <title>Genomic Encyclopedia of Type Strains, Phase IV (KMG-IV): sequencing the most valuable type-strain genomes for metagenomic binning, comparative biology and taxonomic classification.</title>
        <authorList>
            <person name="Goeker M."/>
        </authorList>
    </citation>
    <scope>NUCLEOTIDE SEQUENCE [LARGE SCALE GENOMIC DNA]</scope>
    <source>
        <strain evidence="1 2">DSM 45775</strain>
    </source>
</reference>
<organism evidence="1 2">
    <name type="scientific">Actinomycetospora succinea</name>
    <dbReference type="NCBI Taxonomy" id="663603"/>
    <lineage>
        <taxon>Bacteria</taxon>
        <taxon>Bacillati</taxon>
        <taxon>Actinomycetota</taxon>
        <taxon>Actinomycetes</taxon>
        <taxon>Pseudonocardiales</taxon>
        <taxon>Pseudonocardiaceae</taxon>
        <taxon>Actinomycetospora</taxon>
    </lineage>
</organism>
<proteinExistence type="predicted"/>
<evidence type="ECO:0000313" key="1">
    <source>
        <dbReference type="EMBL" id="TDQ65167.1"/>
    </source>
</evidence>
<comment type="caution">
    <text evidence="1">The sequence shown here is derived from an EMBL/GenBank/DDBJ whole genome shotgun (WGS) entry which is preliminary data.</text>
</comment>
<evidence type="ECO:0000313" key="2">
    <source>
        <dbReference type="Proteomes" id="UP000295705"/>
    </source>
</evidence>
<keyword evidence="2" id="KW-1185">Reference proteome</keyword>
<gene>
    <name evidence="1" type="ORF">EV188_101416</name>
</gene>
<dbReference type="AlphaFoldDB" id="A0A4R6VRG6"/>